<sequence>MRLIYTCCFLMILGFQPKGYAQMHWKSLDSLQSKLQNEEIERPIFIFFTANWCVYCQKMKQAAFQSPKLVKILKSNYFSVKIDAHYPNPIQLSDYIFKNTGVGYYRRPFHDLALQLAQRSQDQFSLPFLVILNPDLSVRRRAFTYLSPKQLMLFLQP</sequence>
<dbReference type="Gene3D" id="3.40.30.10">
    <property type="entry name" value="Glutaredoxin"/>
    <property type="match status" value="1"/>
</dbReference>
<accession>A0A1M4XM87</accession>
<dbReference type="AlphaFoldDB" id="A0A1M4XM87"/>
<dbReference type="InterPro" id="IPR036249">
    <property type="entry name" value="Thioredoxin-like_sf"/>
</dbReference>
<name>A0A1M4XM87_9FLAO</name>
<reference evidence="1 2" key="1">
    <citation type="submission" date="2016-11" db="EMBL/GenBank/DDBJ databases">
        <authorList>
            <person name="Jaros S."/>
            <person name="Januszkiewicz K."/>
            <person name="Wedrychowicz H."/>
        </authorList>
    </citation>
    <scope>NUCLEOTIDE SEQUENCE [LARGE SCALE GENOMIC DNA]</scope>
    <source>
        <strain evidence="1 2">DSM 25661</strain>
    </source>
</reference>
<organism evidence="1 2">
    <name type="scientific">Psychroflexus salarius</name>
    <dbReference type="NCBI Taxonomy" id="1155689"/>
    <lineage>
        <taxon>Bacteria</taxon>
        <taxon>Pseudomonadati</taxon>
        <taxon>Bacteroidota</taxon>
        <taxon>Flavobacteriia</taxon>
        <taxon>Flavobacteriales</taxon>
        <taxon>Flavobacteriaceae</taxon>
        <taxon>Psychroflexus</taxon>
    </lineage>
</organism>
<dbReference type="RefSeq" id="WP_073193544.1">
    <property type="nucleotide sequence ID" value="NZ_FQTW01000009.1"/>
</dbReference>
<evidence type="ECO:0000313" key="2">
    <source>
        <dbReference type="Proteomes" id="UP000184462"/>
    </source>
</evidence>
<evidence type="ECO:0000313" key="1">
    <source>
        <dbReference type="EMBL" id="SHE94516.1"/>
    </source>
</evidence>
<protein>
    <submittedName>
        <fullName evidence="1">Thioredoxin-like</fullName>
    </submittedName>
</protein>
<gene>
    <name evidence="1" type="ORF">SAMN05444278_10975</name>
</gene>
<keyword evidence="2" id="KW-1185">Reference proteome</keyword>
<dbReference type="OrthoDB" id="9811036at2"/>
<proteinExistence type="predicted"/>
<dbReference type="STRING" id="1155689.SAMN05444278_10975"/>
<dbReference type="SUPFAM" id="SSF52833">
    <property type="entry name" value="Thioredoxin-like"/>
    <property type="match status" value="1"/>
</dbReference>
<dbReference type="Proteomes" id="UP000184462">
    <property type="component" value="Unassembled WGS sequence"/>
</dbReference>
<dbReference type="Pfam" id="PF13899">
    <property type="entry name" value="Thioredoxin_7"/>
    <property type="match status" value="1"/>
</dbReference>
<dbReference type="EMBL" id="FQTW01000009">
    <property type="protein sequence ID" value="SHE94516.1"/>
    <property type="molecule type" value="Genomic_DNA"/>
</dbReference>